<dbReference type="Proteomes" id="UP000789920">
    <property type="component" value="Unassembled WGS sequence"/>
</dbReference>
<accession>A0ACA9N5R6</accession>
<proteinExistence type="predicted"/>
<evidence type="ECO:0000313" key="2">
    <source>
        <dbReference type="Proteomes" id="UP000789920"/>
    </source>
</evidence>
<dbReference type="EMBL" id="CAJVQC010012115">
    <property type="protein sequence ID" value="CAG8634903.1"/>
    <property type="molecule type" value="Genomic_DNA"/>
</dbReference>
<keyword evidence="2" id="KW-1185">Reference proteome</keyword>
<sequence>MTNNLTESTGNFKIKKYDFTEFSNLEEIGRGAFGTVYKVAWGNLTIALKNVNRTINTNKSKINGFDKELHTFAKLGKKKGGIWGCYLCDYENPIKIDNGFQGSQKSQVKKFQIEEFEVFQYL</sequence>
<reference evidence="1" key="1">
    <citation type="submission" date="2021-06" db="EMBL/GenBank/DDBJ databases">
        <authorList>
            <person name="Kallberg Y."/>
            <person name="Tangrot J."/>
            <person name="Rosling A."/>
        </authorList>
    </citation>
    <scope>NUCLEOTIDE SEQUENCE</scope>
    <source>
        <strain evidence="1">MA461A</strain>
    </source>
</reference>
<protein>
    <submittedName>
        <fullName evidence="1">4602_t:CDS:1</fullName>
    </submittedName>
</protein>
<evidence type="ECO:0000313" key="1">
    <source>
        <dbReference type="EMBL" id="CAG8634903.1"/>
    </source>
</evidence>
<organism evidence="1 2">
    <name type="scientific">Racocetra persica</name>
    <dbReference type="NCBI Taxonomy" id="160502"/>
    <lineage>
        <taxon>Eukaryota</taxon>
        <taxon>Fungi</taxon>
        <taxon>Fungi incertae sedis</taxon>
        <taxon>Mucoromycota</taxon>
        <taxon>Glomeromycotina</taxon>
        <taxon>Glomeromycetes</taxon>
        <taxon>Diversisporales</taxon>
        <taxon>Gigasporaceae</taxon>
        <taxon>Racocetra</taxon>
    </lineage>
</organism>
<comment type="caution">
    <text evidence="1">The sequence shown here is derived from an EMBL/GenBank/DDBJ whole genome shotgun (WGS) entry which is preliminary data.</text>
</comment>
<name>A0ACA9N5R6_9GLOM</name>
<gene>
    <name evidence="1" type="ORF">RPERSI_LOCUS7254</name>
</gene>